<protein>
    <submittedName>
        <fullName evidence="1">Uncharacterized protein</fullName>
    </submittedName>
</protein>
<dbReference type="STRING" id="1903181.BTN85_2081"/>
<dbReference type="InParanoid" id="A0A1Q6DSS5"/>
<evidence type="ECO:0000313" key="2">
    <source>
        <dbReference type="Proteomes" id="UP000185744"/>
    </source>
</evidence>
<keyword evidence="2" id="KW-1185">Reference proteome</keyword>
<evidence type="ECO:0000313" key="1">
    <source>
        <dbReference type="EMBL" id="OKY77430.1"/>
    </source>
</evidence>
<reference evidence="1" key="1">
    <citation type="submission" date="2016-12" db="EMBL/GenBank/DDBJ databases">
        <title>Discovery of methanogenic haloarchaea.</title>
        <authorList>
            <person name="Sorokin D.Y."/>
            <person name="Makarova K.S."/>
            <person name="Abbas B."/>
            <person name="Ferrer M."/>
            <person name="Golyshin P.N."/>
        </authorList>
    </citation>
    <scope>NUCLEOTIDE SEQUENCE [LARGE SCALE GENOMIC DNA]</scope>
    <source>
        <strain evidence="1">HMET1</strain>
    </source>
</reference>
<comment type="caution">
    <text evidence="1">The sequence shown here is derived from an EMBL/GenBank/DDBJ whole genome shotgun (WGS) entry which is preliminary data.</text>
</comment>
<dbReference type="Proteomes" id="UP000185744">
    <property type="component" value="Unassembled WGS sequence"/>
</dbReference>
<organism evidence="1 2">
    <name type="scientific">Methanohalarchaeum thermophilum</name>
    <dbReference type="NCBI Taxonomy" id="1903181"/>
    <lineage>
        <taxon>Archaea</taxon>
        <taxon>Methanobacteriati</taxon>
        <taxon>Methanobacteriota</taxon>
        <taxon>Methanonatronarchaeia</taxon>
        <taxon>Methanonatronarchaeales</taxon>
        <taxon>Methanonatronarchaeaceae</taxon>
        <taxon>Candidatus Methanohalarchaeum</taxon>
    </lineage>
</organism>
<proteinExistence type="predicted"/>
<gene>
    <name evidence="1" type="ORF">BTN85_2081</name>
</gene>
<dbReference type="EMBL" id="MSDW01000002">
    <property type="protein sequence ID" value="OKY77430.1"/>
    <property type="molecule type" value="Genomic_DNA"/>
</dbReference>
<sequence>MKNRKEQALAYLKEAELTLESAKTILESSNRKKRDVGTSS</sequence>
<dbReference type="AlphaFoldDB" id="A0A1Q6DSS5"/>
<accession>A0A1Q6DSS5</accession>
<name>A0A1Q6DSS5_METT1</name>